<dbReference type="EMBL" id="SBJO01000058">
    <property type="protein sequence ID" value="KAF9763727.1"/>
    <property type="molecule type" value="Genomic_DNA"/>
</dbReference>
<dbReference type="Proteomes" id="UP000740883">
    <property type="component" value="Unassembled WGS sequence"/>
</dbReference>
<comment type="caution">
    <text evidence="1">The sequence shown here is derived from an EMBL/GenBank/DDBJ whole genome shotgun (WGS) entry which is preliminary data.</text>
</comment>
<evidence type="ECO:0000313" key="1">
    <source>
        <dbReference type="EMBL" id="KAF9763727.1"/>
    </source>
</evidence>
<gene>
    <name evidence="1" type="ORF">NGRA_1093</name>
</gene>
<evidence type="ECO:0000313" key="2">
    <source>
        <dbReference type="Proteomes" id="UP000740883"/>
    </source>
</evidence>
<proteinExistence type="predicted"/>
<dbReference type="AlphaFoldDB" id="A0A9P6KZF2"/>
<organism evidence="1 2">
    <name type="scientific">Nosema granulosis</name>
    <dbReference type="NCBI Taxonomy" id="83296"/>
    <lineage>
        <taxon>Eukaryota</taxon>
        <taxon>Fungi</taxon>
        <taxon>Fungi incertae sedis</taxon>
        <taxon>Microsporidia</taxon>
        <taxon>Nosematidae</taxon>
        <taxon>Nosema</taxon>
    </lineage>
</organism>
<keyword evidence="2" id="KW-1185">Reference proteome</keyword>
<sequence length="159" mass="18682">MPLEPQNRSLLCLNNEFHKALLGHFSASSPLIRNKIERQHPVMVKYLKHTMHRFRTSSMNSFEQSYMLDITKHQYTGTVVMNEPDMRLKELAIKSVARFTDDQNKSLQQPKARRITSPTSPWNLIQTSTRTYIFTLNLDELQLSTNKYKPPVNEEQYIQ</sequence>
<reference evidence="1 2" key="1">
    <citation type="journal article" date="2020" name="Genome Biol. Evol.">
        <title>Comparative genomics of strictly vertically transmitted, feminizing microsporidia endosymbionts of amphipod crustaceans.</title>
        <authorList>
            <person name="Cormier A."/>
            <person name="Chebbi M.A."/>
            <person name="Giraud I."/>
            <person name="Wattier R."/>
            <person name="Teixeira M."/>
            <person name="Gilbert C."/>
            <person name="Rigaud T."/>
            <person name="Cordaux R."/>
        </authorList>
    </citation>
    <scope>NUCLEOTIDE SEQUENCE [LARGE SCALE GENOMIC DNA]</scope>
    <source>
        <strain evidence="1 2">Ou3-Ou53</strain>
    </source>
</reference>
<protein>
    <submittedName>
        <fullName evidence="1">Uncharacterized protein</fullName>
    </submittedName>
</protein>
<name>A0A9P6KZF2_9MICR</name>
<accession>A0A9P6KZF2</accession>